<proteinExistence type="predicted"/>
<evidence type="ECO:0000313" key="2">
    <source>
        <dbReference type="Proteomes" id="UP000265930"/>
    </source>
</evidence>
<protein>
    <submittedName>
        <fullName evidence="1">Uncharacterized protein</fullName>
    </submittedName>
</protein>
<gene>
    <name evidence="1" type="ORF">D2A34_23950</name>
</gene>
<name>A0A399IJ46_9CLOT</name>
<comment type="caution">
    <text evidence="1">The sequence shown here is derived from an EMBL/GenBank/DDBJ whole genome shotgun (WGS) entry which is preliminary data.</text>
</comment>
<evidence type="ECO:0000313" key="1">
    <source>
        <dbReference type="EMBL" id="RII32279.1"/>
    </source>
</evidence>
<reference evidence="1 2" key="1">
    <citation type="submission" date="2018-08" db="EMBL/GenBank/DDBJ databases">
        <title>Genome of Clostridium chromiireducens C1, DSM12136.</title>
        <authorList>
            <person name="Xing M."/>
            <person name="Wei Y."/>
            <person name="Ang E.L."/>
            <person name="Zhao H."/>
            <person name="Zhang Y."/>
        </authorList>
    </citation>
    <scope>NUCLEOTIDE SEQUENCE [LARGE SCALE GENOMIC DNA]</scope>
    <source>
        <strain evidence="1 2">C1</strain>
    </source>
</reference>
<sequence>MYHKTRLGEPWAALLNLNQYKTSVRIIFQAQIIACTSMQSLNRIKLIMLTNYAKLYTQKTQM</sequence>
<accession>A0A399IJ46</accession>
<dbReference type="Proteomes" id="UP000265930">
    <property type="component" value="Unassembled WGS sequence"/>
</dbReference>
<dbReference type="AlphaFoldDB" id="A0A399IJ46"/>
<organism evidence="1 2">
    <name type="scientific">Clostridium chromiireducens</name>
    <dbReference type="NCBI Taxonomy" id="225345"/>
    <lineage>
        <taxon>Bacteria</taxon>
        <taxon>Bacillati</taxon>
        <taxon>Bacillota</taxon>
        <taxon>Clostridia</taxon>
        <taxon>Eubacteriales</taxon>
        <taxon>Clostridiaceae</taxon>
        <taxon>Clostridium</taxon>
    </lineage>
</organism>
<dbReference type="EMBL" id="QXDJ01000008">
    <property type="protein sequence ID" value="RII32279.1"/>
    <property type="molecule type" value="Genomic_DNA"/>
</dbReference>